<keyword evidence="1" id="KW-0378">Hydrolase</keyword>
<dbReference type="Proteomes" id="UP000487757">
    <property type="component" value="Unassembled WGS sequence"/>
</dbReference>
<dbReference type="PANTHER" id="PTHR48098">
    <property type="entry name" value="ENTEROCHELIN ESTERASE-RELATED"/>
    <property type="match status" value="1"/>
</dbReference>
<dbReference type="AlphaFoldDB" id="A0A7K0FSI1"/>
<dbReference type="InterPro" id="IPR000801">
    <property type="entry name" value="Esterase-like"/>
</dbReference>
<dbReference type="OrthoDB" id="9803578at2"/>
<dbReference type="GO" id="GO:0016787">
    <property type="term" value="F:hydrolase activity"/>
    <property type="evidence" value="ECO:0007669"/>
    <property type="project" value="UniProtKB-KW"/>
</dbReference>
<dbReference type="SUPFAM" id="SSF53474">
    <property type="entry name" value="alpha/beta-Hydrolases"/>
    <property type="match status" value="1"/>
</dbReference>
<gene>
    <name evidence="1" type="ORF">GJU39_00590</name>
</gene>
<comment type="caution">
    <text evidence="1">The sequence shown here is derived from an EMBL/GenBank/DDBJ whole genome shotgun (WGS) entry which is preliminary data.</text>
</comment>
<dbReference type="EMBL" id="WKKH01000001">
    <property type="protein sequence ID" value="MRX74568.1"/>
    <property type="molecule type" value="Genomic_DNA"/>
</dbReference>
<name>A0A7K0FSI1_9SPHI</name>
<dbReference type="PANTHER" id="PTHR48098:SF6">
    <property type="entry name" value="FERRI-BACILLIBACTIN ESTERASE BESA"/>
    <property type="match status" value="1"/>
</dbReference>
<dbReference type="Gene3D" id="3.40.50.1820">
    <property type="entry name" value="alpha/beta hydrolase"/>
    <property type="match status" value="1"/>
</dbReference>
<proteinExistence type="predicted"/>
<evidence type="ECO:0000313" key="2">
    <source>
        <dbReference type="Proteomes" id="UP000487757"/>
    </source>
</evidence>
<reference evidence="1 2" key="1">
    <citation type="submission" date="2019-11" db="EMBL/GenBank/DDBJ databases">
        <title>Pedobacter petrophilus genome.</title>
        <authorList>
            <person name="Feldbauer M.J."/>
            <person name="Newman J.D."/>
        </authorList>
    </citation>
    <scope>NUCLEOTIDE SEQUENCE [LARGE SCALE GENOMIC DNA]</scope>
    <source>
        <strain evidence="1 2">LMG 29686</strain>
    </source>
</reference>
<evidence type="ECO:0000313" key="1">
    <source>
        <dbReference type="EMBL" id="MRX74568.1"/>
    </source>
</evidence>
<protein>
    <submittedName>
        <fullName evidence="1">Alpha/beta hydrolase</fullName>
    </submittedName>
</protein>
<dbReference type="Pfam" id="PF00756">
    <property type="entry name" value="Esterase"/>
    <property type="match status" value="1"/>
</dbReference>
<dbReference type="RefSeq" id="WP_154278740.1">
    <property type="nucleotide sequence ID" value="NZ_JBHUJQ010000001.1"/>
</dbReference>
<dbReference type="InterPro" id="IPR029058">
    <property type="entry name" value="AB_hydrolase_fold"/>
</dbReference>
<dbReference type="InterPro" id="IPR050583">
    <property type="entry name" value="Mycobacterial_A85_antigen"/>
</dbReference>
<organism evidence="1 2">
    <name type="scientific">Pedobacter petrophilus</name>
    <dbReference type="NCBI Taxonomy" id="1908241"/>
    <lineage>
        <taxon>Bacteria</taxon>
        <taxon>Pseudomonadati</taxon>
        <taxon>Bacteroidota</taxon>
        <taxon>Sphingobacteriia</taxon>
        <taxon>Sphingobacteriales</taxon>
        <taxon>Sphingobacteriaceae</taxon>
        <taxon>Pedobacter</taxon>
    </lineage>
</organism>
<keyword evidence="2" id="KW-1185">Reference proteome</keyword>
<accession>A0A7K0FSI1</accession>
<sequence>MDIRIENWNDTLKEPKPDYQFGDHVHIVDKEFYLPQLDKHRQVWIYLPKSYKDSEKKYPVLYMQDGQNLFHAKPARNNEWAVDTTVDNLIREGSQEMIIVGIDHGEDERLKEYNPYDSENGKGEGKAYAKFLAETLKPFIDQHYRTLPDVNNTAIAGSSMGGLITLFAIAAYADTFGSAGVFSPALWLAPQIYDHIAERLSGLQNHKLFFVAGDKEGNEMINNIKKVYSLLNPDGKNERIVFFEREDGKHTEWFWHREFEPFYKFIAG</sequence>